<feature type="region of interest" description="Disordered" evidence="1">
    <location>
        <begin position="433"/>
        <end position="457"/>
    </location>
</feature>
<proteinExistence type="predicted"/>
<accession>A0A2L2T7R2</accession>
<evidence type="ECO:0000313" key="3">
    <source>
        <dbReference type="Proteomes" id="UP000245910"/>
    </source>
</evidence>
<dbReference type="EMBL" id="LN649229">
    <property type="protein sequence ID" value="CEI63863.1"/>
    <property type="molecule type" value="Genomic_DNA"/>
</dbReference>
<evidence type="ECO:0000313" key="2">
    <source>
        <dbReference type="EMBL" id="CEI63863.1"/>
    </source>
</evidence>
<feature type="compositionally biased region" description="Polar residues" evidence="1">
    <location>
        <begin position="269"/>
        <end position="280"/>
    </location>
</feature>
<feature type="compositionally biased region" description="Polar residues" evidence="1">
    <location>
        <begin position="190"/>
        <end position="199"/>
    </location>
</feature>
<feature type="compositionally biased region" description="Polar residues" evidence="1">
    <location>
        <begin position="221"/>
        <end position="230"/>
    </location>
</feature>
<sequence>MAEIIGLVASIGTITAAGFKAAKAISTLTSELGAAGAEISGIATDLKAVSLILNELKKRLSKADNLSVEVVDVAYEITALCKTDIEGVERFLVPLTSPFGQTLKLKDKVKWLFEKAKVSSRRASLDSLKLTLGLFLHTLDFIENGDEGSKDVAEHIKEEVCNLIVETQYTKTALLDAERLDTTFRSEYENSLTPSSQIGNGEYKSEDSALVSRSSMHDQDQMQLTRRQSQTDSAVFLETMSDDDFIEISEHLRLQKVVRELAVKIVHPTQRQGAQAASSDDTARNWQDDDASRGTYTFPPSRDRLEEELENKKQHLNQSLERISLLERQIARYELEARANEERERRQQEEQRRNEEERRIRTETEEAFHRRMEDMRLAQEEAKREIEKAKRDAEEAAMKRIKAEQIAEQERQKAHQDAIAAAKETARREFEAEMMERDQAQKRGGLRRYFPMFRDSK</sequence>
<dbReference type="GO" id="GO:0006355">
    <property type="term" value="P:regulation of DNA-templated transcription"/>
    <property type="evidence" value="ECO:0007669"/>
    <property type="project" value="InterPro"/>
</dbReference>
<dbReference type="OrthoDB" id="1394818at2759"/>
<organism evidence="2 3">
    <name type="scientific">Fusarium venenatum</name>
    <dbReference type="NCBI Taxonomy" id="56646"/>
    <lineage>
        <taxon>Eukaryota</taxon>
        <taxon>Fungi</taxon>
        <taxon>Dikarya</taxon>
        <taxon>Ascomycota</taxon>
        <taxon>Pezizomycotina</taxon>
        <taxon>Sordariomycetes</taxon>
        <taxon>Hypocreomycetidae</taxon>
        <taxon>Hypocreales</taxon>
        <taxon>Nectriaceae</taxon>
        <taxon>Fusarium</taxon>
    </lineage>
</organism>
<name>A0A2L2T7R2_9HYPO</name>
<dbReference type="STRING" id="56646.A0A2L2T7R2"/>
<dbReference type="InterPro" id="IPR039327">
    <property type="entry name" value="CON7-like"/>
</dbReference>
<evidence type="ECO:0000256" key="1">
    <source>
        <dbReference type="SAM" id="MobiDB-lite"/>
    </source>
</evidence>
<feature type="compositionally biased region" description="Basic and acidic residues" evidence="1">
    <location>
        <begin position="281"/>
        <end position="292"/>
    </location>
</feature>
<feature type="region of interest" description="Disordered" evidence="1">
    <location>
        <begin position="190"/>
        <end position="230"/>
    </location>
</feature>
<reference evidence="3" key="1">
    <citation type="submission" date="2014-10" db="EMBL/GenBank/DDBJ databases">
        <authorList>
            <person name="King R."/>
        </authorList>
    </citation>
    <scope>NUCLEOTIDE SEQUENCE [LARGE SCALE GENOMIC DNA]</scope>
    <source>
        <strain evidence="3">A3/5</strain>
    </source>
</reference>
<feature type="region of interest" description="Disordered" evidence="1">
    <location>
        <begin position="339"/>
        <end position="360"/>
    </location>
</feature>
<evidence type="ECO:0008006" key="4">
    <source>
        <dbReference type="Google" id="ProtNLM"/>
    </source>
</evidence>
<protein>
    <recommendedName>
        <fullName evidence="4">Fungal N-terminal domain-containing protein</fullName>
    </recommendedName>
</protein>
<dbReference type="PANTHER" id="PTHR36167">
    <property type="entry name" value="C2H2 FINGER DOMAIN TRANSCRIPTION FACTOR (EUROFUNG)-RELATED"/>
    <property type="match status" value="1"/>
</dbReference>
<feature type="region of interest" description="Disordered" evidence="1">
    <location>
        <begin position="269"/>
        <end position="301"/>
    </location>
</feature>
<keyword evidence="3" id="KW-1185">Reference proteome</keyword>
<dbReference type="Proteomes" id="UP000245910">
    <property type="component" value="Chromosome I"/>
</dbReference>
<dbReference type="PANTHER" id="PTHR36167:SF3">
    <property type="entry name" value="C2H2 FINGER DOMAIN TRANSCRIPTION FACTOR (EUROFUNG)-RELATED"/>
    <property type="match status" value="1"/>
</dbReference>
<dbReference type="AlphaFoldDB" id="A0A2L2T7R2"/>